<dbReference type="Proteomes" id="UP000799118">
    <property type="component" value="Unassembled WGS sequence"/>
</dbReference>
<evidence type="ECO:0000256" key="3">
    <source>
        <dbReference type="ARBA" id="ARBA00022605"/>
    </source>
</evidence>
<protein>
    <recommendedName>
        <fullName evidence="2">prephenate dehydratase</fullName>
        <ecNumber evidence="2">4.2.1.51</ecNumber>
    </recommendedName>
</protein>
<dbReference type="InterPro" id="IPR001086">
    <property type="entry name" value="Preph_deHydtase"/>
</dbReference>
<evidence type="ECO:0000256" key="6">
    <source>
        <dbReference type="ARBA" id="ARBA00023239"/>
    </source>
</evidence>
<proteinExistence type="predicted"/>
<dbReference type="OrthoDB" id="983542at2759"/>
<evidence type="ECO:0000256" key="2">
    <source>
        <dbReference type="ARBA" id="ARBA00013147"/>
    </source>
</evidence>
<keyword evidence="9" id="KW-1185">Reference proteome</keyword>
<evidence type="ECO:0000313" key="8">
    <source>
        <dbReference type="EMBL" id="KAE9411009.1"/>
    </source>
</evidence>
<dbReference type="Gene3D" id="3.40.190.10">
    <property type="entry name" value="Periplasmic binding protein-like II"/>
    <property type="match status" value="2"/>
</dbReference>
<reference evidence="8" key="1">
    <citation type="journal article" date="2019" name="Environ. Microbiol.">
        <title>Fungal ecological strategies reflected in gene transcription - a case study of two litter decomposers.</title>
        <authorList>
            <person name="Barbi F."/>
            <person name="Kohler A."/>
            <person name="Barry K."/>
            <person name="Baskaran P."/>
            <person name="Daum C."/>
            <person name="Fauchery L."/>
            <person name="Ihrmark K."/>
            <person name="Kuo A."/>
            <person name="LaButti K."/>
            <person name="Lipzen A."/>
            <person name="Morin E."/>
            <person name="Grigoriev I.V."/>
            <person name="Henrissat B."/>
            <person name="Lindahl B."/>
            <person name="Martin F."/>
        </authorList>
    </citation>
    <scope>NUCLEOTIDE SEQUENCE</scope>
    <source>
        <strain evidence="8">JB14</strain>
    </source>
</reference>
<evidence type="ECO:0000259" key="7">
    <source>
        <dbReference type="PROSITE" id="PS51171"/>
    </source>
</evidence>
<feature type="domain" description="Prephenate dehydratase" evidence="7">
    <location>
        <begin position="2"/>
        <end position="180"/>
    </location>
</feature>
<dbReference type="AlphaFoldDB" id="A0A6A4IKN5"/>
<dbReference type="Pfam" id="PF00800">
    <property type="entry name" value="PDT"/>
    <property type="match status" value="1"/>
</dbReference>
<dbReference type="GO" id="GO:0005737">
    <property type="term" value="C:cytoplasm"/>
    <property type="evidence" value="ECO:0007669"/>
    <property type="project" value="TreeGrafter"/>
</dbReference>
<organism evidence="8 9">
    <name type="scientific">Gymnopus androsaceus JB14</name>
    <dbReference type="NCBI Taxonomy" id="1447944"/>
    <lineage>
        <taxon>Eukaryota</taxon>
        <taxon>Fungi</taxon>
        <taxon>Dikarya</taxon>
        <taxon>Basidiomycota</taxon>
        <taxon>Agaricomycotina</taxon>
        <taxon>Agaricomycetes</taxon>
        <taxon>Agaricomycetidae</taxon>
        <taxon>Agaricales</taxon>
        <taxon>Marasmiineae</taxon>
        <taxon>Omphalotaceae</taxon>
        <taxon>Gymnopus</taxon>
    </lineage>
</organism>
<dbReference type="EMBL" id="ML769384">
    <property type="protein sequence ID" value="KAE9411009.1"/>
    <property type="molecule type" value="Genomic_DNA"/>
</dbReference>
<dbReference type="PANTHER" id="PTHR21022:SF19">
    <property type="entry name" value="PREPHENATE DEHYDRATASE-RELATED"/>
    <property type="match status" value="1"/>
</dbReference>
<keyword evidence="3" id="KW-0028">Amino-acid biosynthesis</keyword>
<keyword evidence="6" id="KW-0456">Lyase</keyword>
<dbReference type="PROSITE" id="PS51171">
    <property type="entry name" value="PREPHENATE_DEHYDR_3"/>
    <property type="match status" value="1"/>
</dbReference>
<gene>
    <name evidence="8" type="ORF">BT96DRAFT_870847</name>
</gene>
<dbReference type="SUPFAM" id="SSF53850">
    <property type="entry name" value="Periplasmic binding protein-like II"/>
    <property type="match status" value="1"/>
</dbReference>
<dbReference type="CDD" id="cd13532">
    <property type="entry name" value="PBP2_PDT_like"/>
    <property type="match status" value="1"/>
</dbReference>
<dbReference type="GO" id="GO:0004664">
    <property type="term" value="F:prephenate dehydratase activity"/>
    <property type="evidence" value="ECO:0007669"/>
    <property type="project" value="UniProtKB-EC"/>
</dbReference>
<dbReference type="GO" id="GO:0009094">
    <property type="term" value="P:L-phenylalanine biosynthetic process"/>
    <property type="evidence" value="ECO:0007669"/>
    <property type="project" value="UniProtKB-UniPathway"/>
</dbReference>
<keyword evidence="4" id="KW-0057">Aromatic amino acid biosynthesis</keyword>
<comment type="pathway">
    <text evidence="1">Amino-acid biosynthesis; L-phenylalanine biosynthesis; phenylpyruvate from prephenate: step 1/1.</text>
</comment>
<sequence length="281" mass="31449">MKVGFLGPFGTYTHQAAYECFQDSITYCEKTTIADTIESLETLDYAVVPRENSIFGSVVETFDGLRSLKEGFILGEIVLKIQHCLVIKKGAKLADIDCVMSHEQALGQCRKFIAEHLSSAATFKTTSTAAAAEAVSRSKTLNVAAICSKICTTMFGNLELVEEGIQDEDFNYTRFFVLGRNSLIKPPSYPTYPTRALIRVTMRTTAADSETSFDLTEFLKILNLSVIRIDRRPAPLSITFRDMYFLELQSTSKEDLWPKKVEQSVSRIRDNGFLAESIGLW</sequence>
<keyword evidence="5" id="KW-0584">Phenylalanine biosynthesis</keyword>
<dbReference type="PANTHER" id="PTHR21022">
    <property type="entry name" value="PREPHENATE DEHYDRATASE P PROTEIN"/>
    <property type="match status" value="1"/>
</dbReference>
<dbReference type="EC" id="4.2.1.51" evidence="2"/>
<evidence type="ECO:0000256" key="4">
    <source>
        <dbReference type="ARBA" id="ARBA00023141"/>
    </source>
</evidence>
<dbReference type="UniPathway" id="UPA00121">
    <property type="reaction ID" value="UER00345"/>
</dbReference>
<name>A0A6A4IKN5_9AGAR</name>
<evidence type="ECO:0000256" key="1">
    <source>
        <dbReference type="ARBA" id="ARBA00004741"/>
    </source>
</evidence>
<dbReference type="InterPro" id="IPR008242">
    <property type="entry name" value="Chor_mutase/pphenate_deHydtase"/>
</dbReference>
<dbReference type="PIRSF" id="PIRSF001500">
    <property type="entry name" value="Chor_mut_pdt_Ppr"/>
    <property type="match status" value="1"/>
</dbReference>
<evidence type="ECO:0000256" key="5">
    <source>
        <dbReference type="ARBA" id="ARBA00023222"/>
    </source>
</evidence>
<evidence type="ECO:0000313" key="9">
    <source>
        <dbReference type="Proteomes" id="UP000799118"/>
    </source>
</evidence>
<accession>A0A6A4IKN5</accession>